<feature type="domain" description="MacB-like periplasmic core" evidence="8">
    <location>
        <begin position="32"/>
        <end position="238"/>
    </location>
</feature>
<dbReference type="InterPro" id="IPR003838">
    <property type="entry name" value="ABC3_permease_C"/>
</dbReference>
<evidence type="ECO:0000256" key="1">
    <source>
        <dbReference type="ARBA" id="ARBA00004651"/>
    </source>
</evidence>
<comment type="subcellular location">
    <subcellularLocation>
        <location evidence="1">Cell membrane</location>
        <topology evidence="1">Multi-pass membrane protein</topology>
    </subcellularLocation>
</comment>
<organism evidence="9 10">
    <name type="scientific">Mucilaginibacter conchicola</name>
    <dbReference type="NCBI Taxonomy" id="2303333"/>
    <lineage>
        <taxon>Bacteria</taxon>
        <taxon>Pseudomonadati</taxon>
        <taxon>Bacteroidota</taxon>
        <taxon>Sphingobacteriia</taxon>
        <taxon>Sphingobacteriales</taxon>
        <taxon>Sphingobacteriaceae</taxon>
        <taxon>Mucilaginibacter</taxon>
    </lineage>
</organism>
<feature type="transmembrane region" description="Helical" evidence="6">
    <location>
        <begin position="730"/>
        <end position="750"/>
    </location>
</feature>
<dbReference type="InterPro" id="IPR025857">
    <property type="entry name" value="MacB_PCD"/>
</dbReference>
<keyword evidence="10" id="KW-1185">Reference proteome</keyword>
<dbReference type="AlphaFoldDB" id="A0A372NSD5"/>
<dbReference type="OrthoDB" id="9775544at2"/>
<dbReference type="Pfam" id="PF02687">
    <property type="entry name" value="FtsX"/>
    <property type="match status" value="2"/>
</dbReference>
<sequence>MPEYSPTPTKMSWSWLARMAWRDSRHNRSRLVLFISSIVFGIAALVAIYTFQDNISRNIDSQAATLIGADLSVSTNKPVDKAIKPLLDSLGEERSVERSFVSMVYFPKNGGTRLAQIRALKGAFPYYGNLETAPATAAKAFRKNGRQALVDRSLMLQYNLKVNDSVKVGELTFLIAGVLNKAPGQTGISSSIAPIVYIPLDELEKTKLVQMGSRINTNYYYKFADAGAVDKLAAKLDNRLEKYGLNYETVNTRKANTGRAFGDLTKFLSLVGFIALLLGCVGVASSVHIYIREKIPAIAIMRCMGVKARQAFIIYLLQIVAIGLIGSLAGAILGTIIQHFLPIIFKDLLPVSISTDISWLAIAQGVLLGVIISVLFAMLPLLSIRKISPLNTLRMSYENVNLLKDPARWLVYLSIVLFVILFTYFQLGSFTGSLFFTLGVAFAFLLLTLAAKILITLSKLMIRNSWSYLWRQGFANLYRPNNQTVTLMVSIGLSTAFICTLIFVQGMLVKQVTLAANASRANMILFDIQKEQKAPLGQLTVGEHLTIIQVVPIVTMRLSALNGKEVGHYRKDTTSGVNPRIFSNEYRATFRDSLTSSEKIVSGKWIGKATDPDNVPVSIEEKFAQRNHLKIGDHLQFNVQGMPVTAEVSSLRSVNWNRMQTNFLVVFPAGVLEDAPQFYAMLTHVPSERASANYQQAVIRAFPNISMIDLGQVLSVLDEIMGKIADIIKFMAAFSILTGLVVLISSIRISKYQRVQESVLLRTMGASRRQIFTINALEYFFLGALSALTGILISYGAAALLATFNFEVPFTASAGIAVGIFAAVSLLTVMIGLLNSRGVLNKPPLEVLRRDI</sequence>
<dbReference type="GO" id="GO:0005886">
    <property type="term" value="C:plasma membrane"/>
    <property type="evidence" value="ECO:0007669"/>
    <property type="project" value="UniProtKB-SubCell"/>
</dbReference>
<keyword evidence="5 6" id="KW-0472">Membrane</keyword>
<keyword evidence="2" id="KW-1003">Cell membrane</keyword>
<keyword evidence="3 6" id="KW-0812">Transmembrane</keyword>
<comment type="caution">
    <text evidence="9">The sequence shown here is derived from an EMBL/GenBank/DDBJ whole genome shotgun (WGS) entry which is preliminary data.</text>
</comment>
<evidence type="ECO:0000259" key="7">
    <source>
        <dbReference type="Pfam" id="PF02687"/>
    </source>
</evidence>
<dbReference type="InterPro" id="IPR038766">
    <property type="entry name" value="Membrane_comp_ABC_pdt"/>
</dbReference>
<accession>A0A372NSD5</accession>
<dbReference type="Proteomes" id="UP000264217">
    <property type="component" value="Unassembled WGS sequence"/>
</dbReference>
<feature type="domain" description="ABC3 transporter permease C-terminal" evidence="7">
    <location>
        <begin position="730"/>
        <end position="844"/>
    </location>
</feature>
<reference evidence="9 10" key="1">
    <citation type="submission" date="2018-08" db="EMBL/GenBank/DDBJ databases">
        <title>Mucilaginibacter sp. MYSH2.</title>
        <authorList>
            <person name="Seo T."/>
        </authorList>
    </citation>
    <scope>NUCLEOTIDE SEQUENCE [LARGE SCALE GENOMIC DNA]</scope>
    <source>
        <strain evidence="9 10">MYSH2</strain>
    </source>
</reference>
<feature type="transmembrane region" description="Helical" evidence="6">
    <location>
        <begin position="409"/>
        <end position="427"/>
    </location>
</feature>
<feature type="transmembrane region" description="Helical" evidence="6">
    <location>
        <begin position="357"/>
        <end position="384"/>
    </location>
</feature>
<feature type="transmembrane region" description="Helical" evidence="6">
    <location>
        <begin position="312"/>
        <end position="337"/>
    </location>
</feature>
<dbReference type="PANTHER" id="PTHR30287">
    <property type="entry name" value="MEMBRANE COMPONENT OF PREDICTED ABC SUPERFAMILY METABOLITE UPTAKE TRANSPORTER"/>
    <property type="match status" value="1"/>
</dbReference>
<protein>
    <submittedName>
        <fullName evidence="9">ABC transporter permease</fullName>
    </submittedName>
</protein>
<feature type="transmembrane region" description="Helical" evidence="6">
    <location>
        <begin position="31"/>
        <end position="51"/>
    </location>
</feature>
<evidence type="ECO:0000256" key="6">
    <source>
        <dbReference type="SAM" id="Phobius"/>
    </source>
</evidence>
<dbReference type="RefSeq" id="WP_117393504.1">
    <property type="nucleotide sequence ID" value="NZ_QWDC01000003.1"/>
</dbReference>
<dbReference type="EMBL" id="QWDC01000003">
    <property type="protein sequence ID" value="RFZ91265.1"/>
    <property type="molecule type" value="Genomic_DNA"/>
</dbReference>
<feature type="transmembrane region" description="Helical" evidence="6">
    <location>
        <begin position="485"/>
        <end position="508"/>
    </location>
</feature>
<feature type="transmembrane region" description="Helical" evidence="6">
    <location>
        <begin position="267"/>
        <end position="291"/>
    </location>
</feature>
<evidence type="ECO:0000313" key="9">
    <source>
        <dbReference type="EMBL" id="RFZ91265.1"/>
    </source>
</evidence>
<dbReference type="PANTHER" id="PTHR30287:SF1">
    <property type="entry name" value="INNER MEMBRANE PROTEIN"/>
    <property type="match status" value="1"/>
</dbReference>
<evidence type="ECO:0000313" key="10">
    <source>
        <dbReference type="Proteomes" id="UP000264217"/>
    </source>
</evidence>
<feature type="transmembrane region" description="Helical" evidence="6">
    <location>
        <begin position="433"/>
        <end position="455"/>
    </location>
</feature>
<evidence type="ECO:0000259" key="8">
    <source>
        <dbReference type="Pfam" id="PF12704"/>
    </source>
</evidence>
<feature type="transmembrane region" description="Helical" evidence="6">
    <location>
        <begin position="771"/>
        <end position="804"/>
    </location>
</feature>
<gene>
    <name evidence="9" type="ORF">D0C36_20245</name>
</gene>
<feature type="transmembrane region" description="Helical" evidence="6">
    <location>
        <begin position="810"/>
        <end position="834"/>
    </location>
</feature>
<feature type="domain" description="ABC3 transporter permease C-terminal" evidence="7">
    <location>
        <begin position="270"/>
        <end position="389"/>
    </location>
</feature>
<evidence type="ECO:0000256" key="5">
    <source>
        <dbReference type="ARBA" id="ARBA00023136"/>
    </source>
</evidence>
<evidence type="ECO:0000256" key="3">
    <source>
        <dbReference type="ARBA" id="ARBA00022692"/>
    </source>
</evidence>
<keyword evidence="4 6" id="KW-1133">Transmembrane helix</keyword>
<name>A0A372NSD5_9SPHI</name>
<dbReference type="Pfam" id="PF12704">
    <property type="entry name" value="MacB_PCD"/>
    <property type="match status" value="1"/>
</dbReference>
<evidence type="ECO:0000256" key="2">
    <source>
        <dbReference type="ARBA" id="ARBA00022475"/>
    </source>
</evidence>
<evidence type="ECO:0000256" key="4">
    <source>
        <dbReference type="ARBA" id="ARBA00022989"/>
    </source>
</evidence>
<proteinExistence type="predicted"/>